<dbReference type="AlphaFoldDB" id="A0A4S2L9E7"/>
<sequence length="353" mass="40147">MSTAICMRKKGQYVSPHGGPLFLQLPQGISITILLENVYRYPWLDLQNQGSVASFAKELKEYSTVPWLVISGDAMNSMLRTVDVYTTKTSEVISSARYFDDAIKVMHNYRGSQWQEARSEMFVADIQISSPPGHFGYPWMGSLDWSKLFTMWSDSIKLGGQPGFLDVIGKNLQVEEATLKGGDEVTNRVYRLLVEDVLLGLNPYGGDMDTNRWNSSEYNGPGLGYYRYLGKLFGYGLVGNAFIEARKKAPKNETERTQLWIKHMCIQSGYNLVAFHKMWNFPMTDETQSVCKRLPCFFPDDEYTKSFQSKTDTVLNESGGSCSHREPKKVEFRGDIKAGLDRVRPQNIFLTFQ</sequence>
<dbReference type="Proteomes" id="UP000308267">
    <property type="component" value="Unassembled WGS sequence"/>
</dbReference>
<evidence type="ECO:0000259" key="1">
    <source>
        <dbReference type="PROSITE" id="PS51723"/>
    </source>
</evidence>
<protein>
    <recommendedName>
        <fullName evidence="1">Peptidase M60 domain-containing protein</fullName>
    </recommendedName>
</protein>
<dbReference type="Pfam" id="PF13402">
    <property type="entry name" value="Peptidase_M60"/>
    <property type="match status" value="1"/>
</dbReference>
<keyword evidence="3" id="KW-1185">Reference proteome</keyword>
<evidence type="ECO:0000313" key="2">
    <source>
        <dbReference type="EMBL" id="TGZ59580.1"/>
    </source>
</evidence>
<comment type="caution">
    <text evidence="2">The sequence shown here is derived from an EMBL/GenBank/DDBJ whole genome shotgun (WGS) entry which is preliminary data.</text>
</comment>
<dbReference type="PROSITE" id="PS51723">
    <property type="entry name" value="PEPTIDASE_M60"/>
    <property type="match status" value="1"/>
</dbReference>
<feature type="domain" description="Peptidase M60" evidence="1">
    <location>
        <begin position="1"/>
        <end position="243"/>
    </location>
</feature>
<organism evidence="2 3">
    <name type="scientific">Opisthorchis felineus</name>
    <dbReference type="NCBI Taxonomy" id="147828"/>
    <lineage>
        <taxon>Eukaryota</taxon>
        <taxon>Metazoa</taxon>
        <taxon>Spiralia</taxon>
        <taxon>Lophotrochozoa</taxon>
        <taxon>Platyhelminthes</taxon>
        <taxon>Trematoda</taxon>
        <taxon>Digenea</taxon>
        <taxon>Opisthorchiida</taxon>
        <taxon>Opisthorchiata</taxon>
        <taxon>Opisthorchiidae</taxon>
        <taxon>Opisthorchis</taxon>
    </lineage>
</organism>
<dbReference type="EMBL" id="SJOL01008805">
    <property type="protein sequence ID" value="TGZ59580.1"/>
    <property type="molecule type" value="Genomic_DNA"/>
</dbReference>
<name>A0A4S2L9E7_OPIFE</name>
<proteinExistence type="predicted"/>
<dbReference type="Gene3D" id="1.10.390.30">
    <property type="entry name" value="Peptidase M60, enhancin-like domain 3"/>
    <property type="match status" value="1"/>
</dbReference>
<accession>A0A4S2L9E7</accession>
<evidence type="ECO:0000313" key="3">
    <source>
        <dbReference type="Proteomes" id="UP000308267"/>
    </source>
</evidence>
<dbReference type="InterPro" id="IPR031161">
    <property type="entry name" value="Peptidase_M60_dom"/>
</dbReference>
<dbReference type="OrthoDB" id="10260387at2759"/>
<reference evidence="2 3" key="1">
    <citation type="journal article" date="2019" name="BMC Genomics">
        <title>New insights from Opisthorchis felineus genome: update on genomics of the epidemiologically important liver flukes.</title>
        <authorList>
            <person name="Ershov N.I."/>
            <person name="Mordvinov V.A."/>
            <person name="Prokhortchouk E.B."/>
            <person name="Pakharukova M.Y."/>
            <person name="Gunbin K.V."/>
            <person name="Ustyantsev K."/>
            <person name="Genaev M.A."/>
            <person name="Blinov A.G."/>
            <person name="Mazur A."/>
            <person name="Boulygina E."/>
            <person name="Tsygankova S."/>
            <person name="Khrameeva E."/>
            <person name="Chekanov N."/>
            <person name="Fan G."/>
            <person name="Xiao A."/>
            <person name="Zhang H."/>
            <person name="Xu X."/>
            <person name="Yang H."/>
            <person name="Solovyev V."/>
            <person name="Lee S.M."/>
            <person name="Liu X."/>
            <person name="Afonnikov D.A."/>
            <person name="Skryabin K.G."/>
        </authorList>
    </citation>
    <scope>NUCLEOTIDE SEQUENCE [LARGE SCALE GENOMIC DNA]</scope>
    <source>
        <strain evidence="2">AK-0245</strain>
        <tissue evidence="2">Whole organism</tissue>
    </source>
</reference>
<gene>
    <name evidence="2" type="ORF">CRM22_009002</name>
</gene>
<dbReference type="InterPro" id="IPR042279">
    <property type="entry name" value="Pep_M60_3"/>
</dbReference>